<dbReference type="AlphaFoldDB" id="A0A409X8M8"/>
<feature type="compositionally biased region" description="Low complexity" evidence="1">
    <location>
        <begin position="108"/>
        <end position="133"/>
    </location>
</feature>
<dbReference type="Pfam" id="PF02845">
    <property type="entry name" value="CUE"/>
    <property type="match status" value="1"/>
</dbReference>
<dbReference type="OrthoDB" id="3824970at2759"/>
<dbReference type="InParanoid" id="A0A409X8M8"/>
<name>A0A409X8M8_PSICY</name>
<dbReference type="PROSITE" id="PS51140">
    <property type="entry name" value="CUE"/>
    <property type="match status" value="1"/>
</dbReference>
<feature type="signal peptide" evidence="2">
    <location>
        <begin position="1"/>
        <end position="23"/>
    </location>
</feature>
<keyword evidence="5" id="KW-1185">Reference proteome</keyword>
<proteinExistence type="predicted"/>
<evidence type="ECO:0000313" key="5">
    <source>
        <dbReference type="Proteomes" id="UP000283269"/>
    </source>
</evidence>
<feature type="domain" description="CUE" evidence="3">
    <location>
        <begin position="44"/>
        <end position="86"/>
    </location>
</feature>
<feature type="region of interest" description="Disordered" evidence="1">
    <location>
        <begin position="155"/>
        <end position="201"/>
    </location>
</feature>
<evidence type="ECO:0000256" key="1">
    <source>
        <dbReference type="SAM" id="MobiDB-lite"/>
    </source>
</evidence>
<dbReference type="CDD" id="cd14424">
    <property type="entry name" value="CUE_Cue1p_like"/>
    <property type="match status" value="1"/>
</dbReference>
<feature type="region of interest" description="Disordered" evidence="1">
    <location>
        <begin position="101"/>
        <end position="137"/>
    </location>
</feature>
<dbReference type="SMART" id="SM00546">
    <property type="entry name" value="CUE"/>
    <property type="match status" value="1"/>
</dbReference>
<dbReference type="STRING" id="93625.A0A409X8M8"/>
<evidence type="ECO:0000259" key="3">
    <source>
        <dbReference type="PROSITE" id="PS51140"/>
    </source>
</evidence>
<dbReference type="Gene3D" id="1.10.8.10">
    <property type="entry name" value="DNA helicase RuvA subunit, C-terminal domain"/>
    <property type="match status" value="1"/>
</dbReference>
<sequence>MGEVVNVLVAFAVIVFLFRWATSSNDSPEQRTAITALGFRPKNVTQDMITTISHMFPDIPADNIRYDLLRTGSVEQTTNKILERGFLDAPPPAYHTLYPQNPTAAPVSGPTTTNNNTSNSNTGTGSGFASGSTQKKPAPSLIARYNLQDLVQENGNGREKGKAVAVASTDGPGQDLDDPFKAGGKAVWEDTPEKREESLRKRKAQMVLAARQRFLSQQQKEKEAAADKAS</sequence>
<feature type="chain" id="PRO_5019065393" description="CUE domain-containing protein" evidence="2">
    <location>
        <begin position="24"/>
        <end position="230"/>
    </location>
</feature>
<dbReference type="GO" id="GO:0043130">
    <property type="term" value="F:ubiquitin binding"/>
    <property type="evidence" value="ECO:0007669"/>
    <property type="project" value="InterPro"/>
</dbReference>
<accession>A0A409X8M8</accession>
<comment type="caution">
    <text evidence="4">The sequence shown here is derived from an EMBL/GenBank/DDBJ whole genome shotgun (WGS) entry which is preliminary data.</text>
</comment>
<dbReference type="EMBL" id="NHYD01002385">
    <property type="protein sequence ID" value="PPQ87071.1"/>
    <property type="molecule type" value="Genomic_DNA"/>
</dbReference>
<protein>
    <recommendedName>
        <fullName evidence="3">CUE domain-containing protein</fullName>
    </recommendedName>
</protein>
<organism evidence="4 5">
    <name type="scientific">Psilocybe cyanescens</name>
    <dbReference type="NCBI Taxonomy" id="93625"/>
    <lineage>
        <taxon>Eukaryota</taxon>
        <taxon>Fungi</taxon>
        <taxon>Dikarya</taxon>
        <taxon>Basidiomycota</taxon>
        <taxon>Agaricomycotina</taxon>
        <taxon>Agaricomycetes</taxon>
        <taxon>Agaricomycetidae</taxon>
        <taxon>Agaricales</taxon>
        <taxon>Agaricineae</taxon>
        <taxon>Strophariaceae</taxon>
        <taxon>Psilocybe</taxon>
    </lineage>
</organism>
<gene>
    <name evidence="4" type="ORF">CVT25_000051</name>
</gene>
<dbReference type="InterPro" id="IPR003892">
    <property type="entry name" value="CUE"/>
</dbReference>
<evidence type="ECO:0000313" key="4">
    <source>
        <dbReference type="EMBL" id="PPQ87071.1"/>
    </source>
</evidence>
<dbReference type="Proteomes" id="UP000283269">
    <property type="component" value="Unassembled WGS sequence"/>
</dbReference>
<reference evidence="4 5" key="1">
    <citation type="journal article" date="2018" name="Evol. Lett.">
        <title>Horizontal gene cluster transfer increased hallucinogenic mushroom diversity.</title>
        <authorList>
            <person name="Reynolds H.T."/>
            <person name="Vijayakumar V."/>
            <person name="Gluck-Thaler E."/>
            <person name="Korotkin H.B."/>
            <person name="Matheny P.B."/>
            <person name="Slot J.C."/>
        </authorList>
    </citation>
    <scope>NUCLEOTIDE SEQUENCE [LARGE SCALE GENOMIC DNA]</scope>
    <source>
        <strain evidence="4 5">2631</strain>
    </source>
</reference>
<evidence type="ECO:0000256" key="2">
    <source>
        <dbReference type="SAM" id="SignalP"/>
    </source>
</evidence>
<feature type="compositionally biased region" description="Basic and acidic residues" evidence="1">
    <location>
        <begin position="187"/>
        <end position="199"/>
    </location>
</feature>
<dbReference type="FunCoup" id="A0A409X8M8">
    <property type="interactions" value="77"/>
</dbReference>
<keyword evidence="2" id="KW-0732">Signal</keyword>